<protein>
    <submittedName>
        <fullName evidence="1">Uncharacterized protein</fullName>
    </submittedName>
</protein>
<dbReference type="Proteomes" id="UP000265520">
    <property type="component" value="Unassembled WGS sequence"/>
</dbReference>
<name>A0A392TVM0_9FABA</name>
<evidence type="ECO:0000313" key="2">
    <source>
        <dbReference type="Proteomes" id="UP000265520"/>
    </source>
</evidence>
<sequence>MSALIKQAERNGTLHGVQ</sequence>
<comment type="caution">
    <text evidence="1">The sequence shown here is derived from an EMBL/GenBank/DDBJ whole genome shotgun (WGS) entry which is preliminary data.</text>
</comment>
<dbReference type="EMBL" id="LXQA010671530">
    <property type="protein sequence ID" value="MCI65213.1"/>
    <property type="molecule type" value="Genomic_DNA"/>
</dbReference>
<accession>A0A392TVM0</accession>
<feature type="non-terminal residue" evidence="1">
    <location>
        <position position="18"/>
    </location>
</feature>
<keyword evidence="2" id="KW-1185">Reference proteome</keyword>
<proteinExistence type="predicted"/>
<reference evidence="1 2" key="1">
    <citation type="journal article" date="2018" name="Front. Plant Sci.">
        <title>Red Clover (Trifolium pratense) and Zigzag Clover (T. medium) - A Picture of Genomic Similarities and Differences.</title>
        <authorList>
            <person name="Dluhosova J."/>
            <person name="Istvanek J."/>
            <person name="Nedelnik J."/>
            <person name="Repkova J."/>
        </authorList>
    </citation>
    <scope>NUCLEOTIDE SEQUENCE [LARGE SCALE GENOMIC DNA]</scope>
    <source>
        <strain evidence="2">cv. 10/8</strain>
        <tissue evidence="1">Leaf</tissue>
    </source>
</reference>
<evidence type="ECO:0000313" key="1">
    <source>
        <dbReference type="EMBL" id="MCI65213.1"/>
    </source>
</evidence>
<organism evidence="1 2">
    <name type="scientific">Trifolium medium</name>
    <dbReference type="NCBI Taxonomy" id="97028"/>
    <lineage>
        <taxon>Eukaryota</taxon>
        <taxon>Viridiplantae</taxon>
        <taxon>Streptophyta</taxon>
        <taxon>Embryophyta</taxon>
        <taxon>Tracheophyta</taxon>
        <taxon>Spermatophyta</taxon>
        <taxon>Magnoliopsida</taxon>
        <taxon>eudicotyledons</taxon>
        <taxon>Gunneridae</taxon>
        <taxon>Pentapetalae</taxon>
        <taxon>rosids</taxon>
        <taxon>fabids</taxon>
        <taxon>Fabales</taxon>
        <taxon>Fabaceae</taxon>
        <taxon>Papilionoideae</taxon>
        <taxon>50 kb inversion clade</taxon>
        <taxon>NPAAA clade</taxon>
        <taxon>Hologalegina</taxon>
        <taxon>IRL clade</taxon>
        <taxon>Trifolieae</taxon>
        <taxon>Trifolium</taxon>
    </lineage>
</organism>
<dbReference type="AlphaFoldDB" id="A0A392TVM0"/>